<dbReference type="InterPro" id="IPR012677">
    <property type="entry name" value="Nucleotide-bd_a/b_plait_sf"/>
</dbReference>
<feature type="compositionally biased region" description="Basic residues" evidence="5">
    <location>
        <begin position="173"/>
        <end position="182"/>
    </location>
</feature>
<dbReference type="InterPro" id="IPR000504">
    <property type="entry name" value="RRM_dom"/>
</dbReference>
<evidence type="ECO:0000313" key="8">
    <source>
        <dbReference type="EMBL" id="KAJ2895362.1"/>
    </source>
</evidence>
<keyword evidence="4" id="KW-0175">Coiled coil</keyword>
<dbReference type="Pfam" id="PF00076">
    <property type="entry name" value="RRM_1"/>
    <property type="match status" value="1"/>
</dbReference>
<accession>A0AAD5WQ86</accession>
<feature type="compositionally biased region" description="Acidic residues" evidence="5">
    <location>
        <begin position="556"/>
        <end position="566"/>
    </location>
</feature>
<feature type="compositionally biased region" description="Low complexity" evidence="5">
    <location>
        <begin position="748"/>
        <end position="761"/>
    </location>
</feature>
<evidence type="ECO:0000256" key="2">
    <source>
        <dbReference type="PROSITE-ProRule" id="PRU00176"/>
    </source>
</evidence>
<dbReference type="SUPFAM" id="SSF54928">
    <property type="entry name" value="RNA-binding domain, RBD"/>
    <property type="match status" value="1"/>
</dbReference>
<feature type="domain" description="RRM" evidence="6">
    <location>
        <begin position="393"/>
        <end position="466"/>
    </location>
</feature>
<dbReference type="PANTHER" id="PTHR14398:SF0">
    <property type="entry name" value="ZINC FINGER PROTEIN SWM"/>
    <property type="match status" value="1"/>
</dbReference>
<dbReference type="PROSITE" id="PS50102">
    <property type="entry name" value="RRM"/>
    <property type="match status" value="1"/>
</dbReference>
<dbReference type="PANTHER" id="PTHR14398">
    <property type="entry name" value="RNA RECOGNITION RRM/RNP DOMAIN"/>
    <property type="match status" value="1"/>
</dbReference>
<dbReference type="InterPro" id="IPR045137">
    <property type="entry name" value="RBM26/27"/>
</dbReference>
<keyword evidence="3" id="KW-0862">Zinc</keyword>
<sequence length="812" mass="89656">MIYSEQDAPLLKAWIVKKLDNNSDADPDILADYVLALLRHEAAEEEVRKLCLTEIPDFLQSKEGNPAASAAFVNDLFECVHRKAYLPGRSLPKIRVLPAARQTAGFASAPHQMLAAESPSHLPPTTQPSRSPVSHDPTASTAPKMNMGRKRSHQDRVDGDPFLHHQPESQNRRFTKQPRRGGHAPSFYPNHHIPPTHLPDSIALPHTITSDTRPLSMPSPHLGQIPPPMPQHHHHSMHYQVHQGYEHQHHPRQPFPGHQQFNQVSPPQAPGGYPPPPQQHDSRHPTRRGGRKRCIDWDTSGFCPRQGACKFEHIFASIVPTPYDPSQPSLKTGAASSGLYHHPSLPKLEDFAVAGPALPQMGILSSRSVPTARTKNNRAPFSADGMVHDQNNMAIVVENVPGKNFNGPDIKGFFSQFGSIEDLNLLEGPKKIAIIKYDEHSSALSAYKSPKVIFDNRFVKVYWCKVADAKIMSASESGKPNEGQAHGSISSEVDMEEFLHKQAEAQKNFEERKKMKQELQEQREQVECRQKELQKERREFLEKCAAKGISIKKEDDGDDDDDDDGEITISTGDDLHQSRPTPISKEALQVKLAEVEAEARMYGIDPDDDTESVAGWAPPFRGGFRGRGRGSFRGRFGYRGAFRGGYRGRGGFFGTAVGSIHEAYARYSLDNRPRTVLLAGADLTAAQDYEALRHHLLGTGEFLSIDQASEGTSIAFKDRKTAEQFFNSIRNGQIPGIEGKLEVSWVANSSSSNSMTPASGAGRSGGPPGQSKPANDGFDVLMGGIKNEPTSEQAENPHVDYDVADDEDWDVA</sequence>
<feature type="compositionally biased region" description="Polar residues" evidence="5">
    <location>
        <begin position="127"/>
        <end position="143"/>
    </location>
</feature>
<dbReference type="AlphaFoldDB" id="A0AAD5WQ86"/>
<feature type="region of interest" description="Disordered" evidence="5">
    <location>
        <begin position="748"/>
        <end position="812"/>
    </location>
</feature>
<dbReference type="PROSITE" id="PS50103">
    <property type="entry name" value="ZF_C3H1"/>
    <property type="match status" value="1"/>
</dbReference>
<evidence type="ECO:0000256" key="1">
    <source>
        <dbReference type="ARBA" id="ARBA00022884"/>
    </source>
</evidence>
<reference evidence="8" key="1">
    <citation type="submission" date="2022-07" db="EMBL/GenBank/DDBJ databases">
        <title>Draft genome sequence of Zalerion maritima ATCC 34329, a (micro)plastics degrading marine fungus.</title>
        <authorList>
            <person name="Paco A."/>
            <person name="Goncalves M.F.M."/>
            <person name="Rocha-Santos T.A.P."/>
            <person name="Alves A."/>
        </authorList>
    </citation>
    <scope>NUCLEOTIDE SEQUENCE</scope>
    <source>
        <strain evidence="8">ATCC 34329</strain>
    </source>
</reference>
<feature type="compositionally biased region" description="Basic and acidic residues" evidence="5">
    <location>
        <begin position="154"/>
        <end position="171"/>
    </location>
</feature>
<dbReference type="GO" id="GO:0003723">
    <property type="term" value="F:RNA binding"/>
    <property type="evidence" value="ECO:0007669"/>
    <property type="project" value="UniProtKB-UniRule"/>
</dbReference>
<proteinExistence type="predicted"/>
<feature type="compositionally biased region" description="Pro residues" evidence="5">
    <location>
        <begin position="267"/>
        <end position="278"/>
    </location>
</feature>
<evidence type="ECO:0000256" key="4">
    <source>
        <dbReference type="SAM" id="Coils"/>
    </source>
</evidence>
<dbReference type="GO" id="GO:0008270">
    <property type="term" value="F:zinc ion binding"/>
    <property type="evidence" value="ECO:0007669"/>
    <property type="project" value="UniProtKB-KW"/>
</dbReference>
<keyword evidence="1 2" id="KW-0694">RNA-binding</keyword>
<dbReference type="InterPro" id="IPR035979">
    <property type="entry name" value="RBD_domain_sf"/>
</dbReference>
<evidence type="ECO:0000256" key="5">
    <source>
        <dbReference type="SAM" id="MobiDB-lite"/>
    </source>
</evidence>
<feature type="region of interest" description="Disordered" evidence="5">
    <location>
        <begin position="552"/>
        <end position="583"/>
    </location>
</feature>
<keyword evidence="9" id="KW-1185">Reference proteome</keyword>
<evidence type="ECO:0000313" key="9">
    <source>
        <dbReference type="Proteomes" id="UP001201980"/>
    </source>
</evidence>
<feature type="compositionally biased region" description="Acidic residues" evidence="5">
    <location>
        <begin position="802"/>
        <end position="812"/>
    </location>
</feature>
<dbReference type="Gene3D" id="3.30.70.330">
    <property type="match status" value="1"/>
</dbReference>
<comment type="caution">
    <text evidence="8">The sequence shown here is derived from an EMBL/GenBank/DDBJ whole genome shotgun (WGS) entry which is preliminary data.</text>
</comment>
<feature type="region of interest" description="Disordered" evidence="5">
    <location>
        <begin position="117"/>
        <end position="292"/>
    </location>
</feature>
<feature type="zinc finger region" description="C3H1-type" evidence="3">
    <location>
        <begin position="288"/>
        <end position="316"/>
    </location>
</feature>
<name>A0AAD5WQ86_9PEZI</name>
<dbReference type="InterPro" id="IPR000571">
    <property type="entry name" value="Znf_CCCH"/>
</dbReference>
<gene>
    <name evidence="8" type="ORF">MKZ38_006633</name>
</gene>
<dbReference type="GO" id="GO:0005634">
    <property type="term" value="C:nucleus"/>
    <property type="evidence" value="ECO:0007669"/>
    <property type="project" value="TreeGrafter"/>
</dbReference>
<dbReference type="SMART" id="SM00360">
    <property type="entry name" value="RRM"/>
    <property type="match status" value="1"/>
</dbReference>
<evidence type="ECO:0000259" key="6">
    <source>
        <dbReference type="PROSITE" id="PS50102"/>
    </source>
</evidence>
<evidence type="ECO:0000259" key="7">
    <source>
        <dbReference type="PROSITE" id="PS50103"/>
    </source>
</evidence>
<keyword evidence="3" id="KW-0479">Metal-binding</keyword>
<feature type="domain" description="C3H1-type" evidence="7">
    <location>
        <begin position="288"/>
        <end position="316"/>
    </location>
</feature>
<feature type="coiled-coil region" evidence="4">
    <location>
        <begin position="500"/>
        <end position="543"/>
    </location>
</feature>
<protein>
    <submittedName>
        <fullName evidence="8">Uncharacterized protein</fullName>
    </submittedName>
</protein>
<evidence type="ECO:0000256" key="3">
    <source>
        <dbReference type="PROSITE-ProRule" id="PRU00723"/>
    </source>
</evidence>
<organism evidence="8 9">
    <name type="scientific">Zalerion maritima</name>
    <dbReference type="NCBI Taxonomy" id="339359"/>
    <lineage>
        <taxon>Eukaryota</taxon>
        <taxon>Fungi</taxon>
        <taxon>Dikarya</taxon>
        <taxon>Ascomycota</taxon>
        <taxon>Pezizomycotina</taxon>
        <taxon>Sordariomycetes</taxon>
        <taxon>Lulworthiomycetidae</taxon>
        <taxon>Lulworthiales</taxon>
        <taxon>Lulworthiaceae</taxon>
        <taxon>Zalerion</taxon>
    </lineage>
</organism>
<dbReference type="EMBL" id="JAKWBI020000409">
    <property type="protein sequence ID" value="KAJ2895362.1"/>
    <property type="molecule type" value="Genomic_DNA"/>
</dbReference>
<keyword evidence="3" id="KW-0863">Zinc-finger</keyword>
<dbReference type="Proteomes" id="UP001201980">
    <property type="component" value="Unassembled WGS sequence"/>
</dbReference>